<organism evidence="9 10">
    <name type="scientific">Leptosia nina</name>
    <dbReference type="NCBI Taxonomy" id="320188"/>
    <lineage>
        <taxon>Eukaryota</taxon>
        <taxon>Metazoa</taxon>
        <taxon>Ecdysozoa</taxon>
        <taxon>Arthropoda</taxon>
        <taxon>Hexapoda</taxon>
        <taxon>Insecta</taxon>
        <taxon>Pterygota</taxon>
        <taxon>Neoptera</taxon>
        <taxon>Endopterygota</taxon>
        <taxon>Lepidoptera</taxon>
        <taxon>Glossata</taxon>
        <taxon>Ditrysia</taxon>
        <taxon>Papilionoidea</taxon>
        <taxon>Pieridae</taxon>
        <taxon>Pierinae</taxon>
        <taxon>Leptosia</taxon>
    </lineage>
</organism>
<reference evidence="9 10" key="1">
    <citation type="submission" date="2023-11" db="EMBL/GenBank/DDBJ databases">
        <authorList>
            <person name="Okamura Y."/>
        </authorList>
    </citation>
    <scope>NUCLEOTIDE SEQUENCE [LARGE SCALE GENOMIC DNA]</scope>
</reference>
<dbReference type="PANTHER" id="PTHR11559">
    <property type="entry name" value="CARBOXYLESTERASE"/>
    <property type="match status" value="1"/>
</dbReference>
<evidence type="ECO:0000313" key="9">
    <source>
        <dbReference type="EMBL" id="CAK1554304.1"/>
    </source>
</evidence>
<keyword evidence="5" id="KW-0325">Glycoprotein</keyword>
<sequence>MSEAVWNLVIVLGLVYYIQVVFDSWERPLVRTKYGWVRGIRTKAYDAFLGIPYGRVNESNPFGAPSPIGPYNGTFEADDDSKICPHVEEYYKIPVGTLQCLNLHIYLPRKGGQLGKLPVLVYIFGGQFRIGHSGSAEFQTDYLVAHDVIIVKFDYRSGMYGFLCLGTPEIPGNQGLKDQVLALRWVKENIEHFGGDAERITIFGHSSGSMCLDFHVRTNPELFNQAILQSGTAIIPGGIDEGNRTIPITVAKRLGHSPRDLEDALEFLKTRDVFDVAIASVDQKFRPCIEKSYPGVKAYLTKHPMFLKPDLSGKNVVIGVAIDEYVEKICLPAYQLYSKDVFKININFEFDIDDDDVIDDVKQFYVGNEEGDHIRRALKFMGDFYFNYQMCKTVDMYFDYGAEKVYQYIFSYNGDRNMMKVMKNITNCNTATHGDDIGYIFKVSFMDKPLTKDDQLVIDRMTSMWTNFAKFGHPIVEKNNLFPTKWLPSTKTYKQYLVINKDIKMDDELLKNKMSFWYEFYKKYERFLKYKKR</sequence>
<dbReference type="AlphaFoldDB" id="A0AAV1K0D4"/>
<evidence type="ECO:0000256" key="6">
    <source>
        <dbReference type="RuleBase" id="RU361235"/>
    </source>
</evidence>
<evidence type="ECO:0000256" key="3">
    <source>
        <dbReference type="ARBA" id="ARBA00022801"/>
    </source>
</evidence>
<feature type="transmembrane region" description="Helical" evidence="7">
    <location>
        <begin position="6"/>
        <end position="25"/>
    </location>
</feature>
<protein>
    <recommendedName>
        <fullName evidence="6">Carboxylic ester hydrolase</fullName>
        <ecNumber evidence="6">3.1.1.-</ecNumber>
    </recommendedName>
</protein>
<dbReference type="Proteomes" id="UP001497472">
    <property type="component" value="Unassembled WGS sequence"/>
</dbReference>
<accession>A0AAV1K0D4</accession>
<dbReference type="InterPro" id="IPR019826">
    <property type="entry name" value="Carboxylesterase_B_AS"/>
</dbReference>
<feature type="domain" description="Carboxylesterase type B" evidence="8">
    <location>
        <begin position="27"/>
        <end position="517"/>
    </location>
</feature>
<dbReference type="EMBL" id="CAVLEF010000277">
    <property type="protein sequence ID" value="CAK1554304.1"/>
    <property type="molecule type" value="Genomic_DNA"/>
</dbReference>
<keyword evidence="7" id="KW-1133">Transmembrane helix</keyword>
<name>A0AAV1K0D4_9NEOP</name>
<evidence type="ECO:0000313" key="10">
    <source>
        <dbReference type="Proteomes" id="UP001497472"/>
    </source>
</evidence>
<dbReference type="InterPro" id="IPR029058">
    <property type="entry name" value="AB_hydrolase_fold"/>
</dbReference>
<keyword evidence="7" id="KW-0472">Membrane</keyword>
<dbReference type="Pfam" id="PF00135">
    <property type="entry name" value="COesterase"/>
    <property type="match status" value="1"/>
</dbReference>
<gene>
    <name evidence="9" type="ORF">LNINA_LOCUS13227</name>
</gene>
<keyword evidence="4" id="KW-1015">Disulfide bond</keyword>
<dbReference type="InterPro" id="IPR002018">
    <property type="entry name" value="CarbesteraseB"/>
</dbReference>
<evidence type="ECO:0000259" key="8">
    <source>
        <dbReference type="Pfam" id="PF00135"/>
    </source>
</evidence>
<dbReference type="EC" id="3.1.1.-" evidence="6"/>
<evidence type="ECO:0000256" key="1">
    <source>
        <dbReference type="ARBA" id="ARBA00005964"/>
    </source>
</evidence>
<evidence type="ECO:0000256" key="7">
    <source>
        <dbReference type="SAM" id="Phobius"/>
    </source>
</evidence>
<comment type="caution">
    <text evidence="9">The sequence shown here is derived from an EMBL/GenBank/DDBJ whole genome shotgun (WGS) entry which is preliminary data.</text>
</comment>
<dbReference type="GO" id="GO:0052689">
    <property type="term" value="F:carboxylic ester hydrolase activity"/>
    <property type="evidence" value="ECO:0007669"/>
    <property type="project" value="UniProtKB-KW"/>
</dbReference>
<dbReference type="PROSITE" id="PS00122">
    <property type="entry name" value="CARBOXYLESTERASE_B_1"/>
    <property type="match status" value="1"/>
</dbReference>
<evidence type="ECO:0000256" key="4">
    <source>
        <dbReference type="ARBA" id="ARBA00023157"/>
    </source>
</evidence>
<evidence type="ECO:0000256" key="5">
    <source>
        <dbReference type="ARBA" id="ARBA00023180"/>
    </source>
</evidence>
<keyword evidence="3 6" id="KW-0378">Hydrolase</keyword>
<keyword evidence="7" id="KW-0812">Transmembrane</keyword>
<dbReference type="InterPro" id="IPR050309">
    <property type="entry name" value="Type-B_Carboxylest/Lipase"/>
</dbReference>
<comment type="similarity">
    <text evidence="1 6">Belongs to the type-B carboxylesterase/lipase family.</text>
</comment>
<proteinExistence type="inferred from homology"/>
<dbReference type="Gene3D" id="3.40.50.1820">
    <property type="entry name" value="alpha/beta hydrolase"/>
    <property type="match status" value="1"/>
</dbReference>
<dbReference type="SUPFAM" id="SSF53474">
    <property type="entry name" value="alpha/beta-Hydrolases"/>
    <property type="match status" value="1"/>
</dbReference>
<evidence type="ECO:0000256" key="2">
    <source>
        <dbReference type="ARBA" id="ARBA00022487"/>
    </source>
</evidence>
<keyword evidence="10" id="KW-1185">Reference proteome</keyword>
<keyword evidence="2" id="KW-0719">Serine esterase</keyword>